<evidence type="ECO:0000259" key="4">
    <source>
        <dbReference type="SMART" id="SM00863"/>
    </source>
</evidence>
<dbReference type="STRING" id="415015.SAMN05660462_02523"/>
<keyword evidence="6" id="KW-1185">Reference proteome</keyword>
<organism evidence="5 6">
    <name type="scientific">Proteiniborus ethanoligenes</name>
    <dbReference type="NCBI Taxonomy" id="415015"/>
    <lineage>
        <taxon>Bacteria</taxon>
        <taxon>Bacillati</taxon>
        <taxon>Bacillota</taxon>
        <taxon>Clostridia</taxon>
        <taxon>Eubacteriales</taxon>
        <taxon>Proteiniborus</taxon>
    </lineage>
</organism>
<dbReference type="InterPro" id="IPR003156">
    <property type="entry name" value="DHHA1_dom"/>
</dbReference>
<dbReference type="GO" id="GO:0004812">
    <property type="term" value="F:aminoacyl-tRNA ligase activity"/>
    <property type="evidence" value="ECO:0007669"/>
    <property type="project" value="UniProtKB-KW"/>
</dbReference>
<dbReference type="Gene3D" id="2.40.30.130">
    <property type="match status" value="1"/>
</dbReference>
<evidence type="ECO:0000256" key="2">
    <source>
        <dbReference type="ARBA" id="ARBA00022723"/>
    </source>
</evidence>
<dbReference type="EMBL" id="FNQE01000031">
    <property type="protein sequence ID" value="SDZ28584.1"/>
    <property type="molecule type" value="Genomic_DNA"/>
</dbReference>
<keyword evidence="2" id="KW-0479">Metal-binding</keyword>
<dbReference type="GO" id="GO:0043039">
    <property type="term" value="P:tRNA aminoacylation"/>
    <property type="evidence" value="ECO:0007669"/>
    <property type="project" value="InterPro"/>
</dbReference>
<evidence type="ECO:0000256" key="1">
    <source>
        <dbReference type="ARBA" id="ARBA00001947"/>
    </source>
</evidence>
<proteinExistence type="predicted"/>
<dbReference type="Pfam" id="PF07973">
    <property type="entry name" value="tRNA_SAD"/>
    <property type="match status" value="1"/>
</dbReference>
<dbReference type="SUPFAM" id="SSF50447">
    <property type="entry name" value="Translation proteins"/>
    <property type="match status" value="1"/>
</dbReference>
<dbReference type="AlphaFoldDB" id="A0A1H3RS36"/>
<name>A0A1H3RS36_9FIRM</name>
<dbReference type="InterPro" id="IPR051335">
    <property type="entry name" value="Alanyl-tRNA_Editing_Enzymes"/>
</dbReference>
<protein>
    <submittedName>
        <fullName evidence="5">Alanyl-tRNA synthetase</fullName>
    </submittedName>
</protein>
<feature type="domain" description="Threonyl/alanyl tRNA synthetase SAD" evidence="4">
    <location>
        <begin position="181"/>
        <end position="223"/>
    </location>
</feature>
<reference evidence="5 6" key="1">
    <citation type="submission" date="2016-10" db="EMBL/GenBank/DDBJ databases">
        <authorList>
            <person name="de Groot N.N."/>
        </authorList>
    </citation>
    <scope>NUCLEOTIDE SEQUENCE [LARGE SCALE GENOMIC DNA]</scope>
    <source>
        <strain evidence="5 6">DSM 21650</strain>
    </source>
</reference>
<dbReference type="RefSeq" id="WP_091731909.1">
    <property type="nucleotide sequence ID" value="NZ_FNQE01000031.1"/>
</dbReference>
<dbReference type="GO" id="GO:0003676">
    <property type="term" value="F:nucleic acid binding"/>
    <property type="evidence" value="ECO:0007669"/>
    <property type="project" value="InterPro"/>
</dbReference>
<dbReference type="InterPro" id="IPR012947">
    <property type="entry name" value="tRNA_SAD"/>
</dbReference>
<evidence type="ECO:0000313" key="5">
    <source>
        <dbReference type="EMBL" id="SDZ28584.1"/>
    </source>
</evidence>
<dbReference type="InterPro" id="IPR009000">
    <property type="entry name" value="Transl_B-barrel_sf"/>
</dbReference>
<dbReference type="Gene3D" id="3.10.310.40">
    <property type="match status" value="1"/>
</dbReference>
<keyword evidence="5" id="KW-0436">Ligase</keyword>
<accession>A0A1H3RS36</accession>
<dbReference type="Proteomes" id="UP000198625">
    <property type="component" value="Unassembled WGS sequence"/>
</dbReference>
<keyword evidence="3" id="KW-0862">Zinc</keyword>
<dbReference type="PANTHER" id="PTHR43462:SF1">
    <property type="entry name" value="ALANYL-TRNA EDITING PROTEIN AARSD1"/>
    <property type="match status" value="1"/>
</dbReference>
<sequence>MTEKIYLENPYLKELTAKVVNKEYSNSKFYITLNRTIIYPHLSGGQPMDKATINDIKVIDVYEEDDKIIHVLSDNINSNSVSLSIDWDTRFDHMQQHSGQHILSAVFYKLYNATTLSMHIGREYVYIDVSLPLLTEDDIKKIERFANEIIYSNFPIKTYKVENNDISSIPLRKPPRVDRNIRVVEIENVDYSPCAGTHLRNTGEVGIIKIRKWERYKGNIRIEFVCGNRALKDYSLKNLHINSISALLSAKDIDTYNAVEKLYNDYKLLEKQLLDTKTELLTHQINDFLKESYTKNNIRIVHRILYDFDPKMARYAMSQILALENTICILCVVENNNKCQILMGRSPNINIDVKEIFNSVIHLLDGKGGGNAELAQGGGTNIDNIPVFMEKSLEILDGLI</sequence>
<dbReference type="Pfam" id="PF02272">
    <property type="entry name" value="DHHA1"/>
    <property type="match status" value="1"/>
</dbReference>
<dbReference type="OrthoDB" id="9812949at2"/>
<comment type="cofactor">
    <cofactor evidence="1">
        <name>Zn(2+)</name>
        <dbReference type="ChEBI" id="CHEBI:29105"/>
    </cofactor>
</comment>
<gene>
    <name evidence="5" type="ORF">SAMN05660462_02523</name>
</gene>
<dbReference type="GO" id="GO:0046872">
    <property type="term" value="F:metal ion binding"/>
    <property type="evidence" value="ECO:0007669"/>
    <property type="project" value="UniProtKB-KW"/>
</dbReference>
<dbReference type="SUPFAM" id="SSF55186">
    <property type="entry name" value="ThrRS/AlaRS common domain"/>
    <property type="match status" value="1"/>
</dbReference>
<dbReference type="GO" id="GO:0002161">
    <property type="term" value="F:aminoacyl-tRNA deacylase activity"/>
    <property type="evidence" value="ECO:0007669"/>
    <property type="project" value="UniProtKB-ARBA"/>
</dbReference>
<dbReference type="PANTHER" id="PTHR43462">
    <property type="entry name" value="ALANYL-TRNA EDITING PROTEIN"/>
    <property type="match status" value="1"/>
</dbReference>
<evidence type="ECO:0000256" key="3">
    <source>
        <dbReference type="ARBA" id="ARBA00022833"/>
    </source>
</evidence>
<dbReference type="Gene3D" id="3.30.980.10">
    <property type="entry name" value="Threonyl-trna Synthetase, Chain A, domain 2"/>
    <property type="match status" value="1"/>
</dbReference>
<evidence type="ECO:0000313" key="6">
    <source>
        <dbReference type="Proteomes" id="UP000198625"/>
    </source>
</evidence>
<keyword evidence="5" id="KW-0030">Aminoacyl-tRNA synthetase</keyword>
<dbReference type="SMART" id="SM00863">
    <property type="entry name" value="tRNA_SAD"/>
    <property type="match status" value="1"/>
</dbReference>
<dbReference type="InterPro" id="IPR018163">
    <property type="entry name" value="Thr/Ala-tRNA-synth_IIc_edit"/>
</dbReference>
<dbReference type="GO" id="GO:0005524">
    <property type="term" value="F:ATP binding"/>
    <property type="evidence" value="ECO:0007669"/>
    <property type="project" value="InterPro"/>
</dbReference>